<dbReference type="InterPro" id="IPR043561">
    <property type="entry name" value="LHW-like"/>
</dbReference>
<dbReference type="PANTHER" id="PTHR46196:SF1">
    <property type="entry name" value="TRANSCRIPTION FACTOR EMB1444-RELATED"/>
    <property type="match status" value="1"/>
</dbReference>
<dbReference type="Pfam" id="PF14215">
    <property type="entry name" value="bHLH-MYC_N"/>
    <property type="match status" value="1"/>
</dbReference>
<dbReference type="Pfam" id="PF23176">
    <property type="entry name" value="bHLH_LHW"/>
    <property type="match status" value="1"/>
</dbReference>
<accession>A0A9Q1K809</accession>
<dbReference type="GO" id="GO:0046983">
    <property type="term" value="F:protein dimerization activity"/>
    <property type="evidence" value="ECO:0007669"/>
    <property type="project" value="InterPro"/>
</dbReference>
<comment type="caution">
    <text evidence="7">The sequence shown here is derived from an EMBL/GenBank/DDBJ whole genome shotgun (WGS) entry which is preliminary data.</text>
</comment>
<evidence type="ECO:0000313" key="8">
    <source>
        <dbReference type="Proteomes" id="UP001153076"/>
    </source>
</evidence>
<evidence type="ECO:0000256" key="4">
    <source>
        <dbReference type="ARBA" id="ARBA00023242"/>
    </source>
</evidence>
<name>A0A9Q1K809_9CARY</name>
<evidence type="ECO:0000256" key="5">
    <source>
        <dbReference type="SAM" id="MobiDB-lite"/>
    </source>
</evidence>
<proteinExistence type="predicted"/>
<feature type="domain" description="BHLH" evidence="6">
    <location>
        <begin position="452"/>
        <end position="501"/>
    </location>
</feature>
<dbReference type="GO" id="GO:0003700">
    <property type="term" value="F:DNA-binding transcription factor activity"/>
    <property type="evidence" value="ECO:0007669"/>
    <property type="project" value="InterPro"/>
</dbReference>
<dbReference type="InterPro" id="IPR025610">
    <property type="entry name" value="MYC/MYB_N"/>
</dbReference>
<feature type="compositionally biased region" description="Basic and acidic residues" evidence="5">
    <location>
        <begin position="453"/>
        <end position="466"/>
    </location>
</feature>
<keyword evidence="2" id="KW-0805">Transcription regulation</keyword>
<dbReference type="EMBL" id="JAKOGI010000267">
    <property type="protein sequence ID" value="KAJ8438129.1"/>
    <property type="molecule type" value="Genomic_DNA"/>
</dbReference>
<organism evidence="7 8">
    <name type="scientific">Carnegiea gigantea</name>
    <dbReference type="NCBI Taxonomy" id="171969"/>
    <lineage>
        <taxon>Eukaryota</taxon>
        <taxon>Viridiplantae</taxon>
        <taxon>Streptophyta</taxon>
        <taxon>Embryophyta</taxon>
        <taxon>Tracheophyta</taxon>
        <taxon>Spermatophyta</taxon>
        <taxon>Magnoliopsida</taxon>
        <taxon>eudicotyledons</taxon>
        <taxon>Gunneridae</taxon>
        <taxon>Pentapetalae</taxon>
        <taxon>Caryophyllales</taxon>
        <taxon>Cactineae</taxon>
        <taxon>Cactaceae</taxon>
        <taxon>Cactoideae</taxon>
        <taxon>Echinocereeae</taxon>
        <taxon>Carnegiea</taxon>
    </lineage>
</organism>
<protein>
    <recommendedName>
        <fullName evidence="6">BHLH domain-containing protein</fullName>
    </recommendedName>
</protein>
<keyword evidence="4" id="KW-0539">Nucleus</keyword>
<evidence type="ECO:0000313" key="7">
    <source>
        <dbReference type="EMBL" id="KAJ8438129.1"/>
    </source>
</evidence>
<dbReference type="OrthoDB" id="778365at2759"/>
<evidence type="ECO:0000256" key="2">
    <source>
        <dbReference type="ARBA" id="ARBA00023015"/>
    </source>
</evidence>
<reference evidence="7" key="1">
    <citation type="submission" date="2022-04" db="EMBL/GenBank/DDBJ databases">
        <title>Carnegiea gigantea Genome sequencing and assembly v2.</title>
        <authorList>
            <person name="Copetti D."/>
            <person name="Sanderson M.J."/>
            <person name="Burquez A."/>
            <person name="Wojciechowski M.F."/>
        </authorList>
    </citation>
    <scope>NUCLEOTIDE SEQUENCE</scope>
    <source>
        <strain evidence="7">SGP5-SGP5p</strain>
        <tissue evidence="7">Aerial part</tissue>
    </source>
</reference>
<dbReference type="PROSITE" id="PS50888">
    <property type="entry name" value="BHLH"/>
    <property type="match status" value="1"/>
</dbReference>
<keyword evidence="3" id="KW-0804">Transcription</keyword>
<evidence type="ECO:0000256" key="3">
    <source>
        <dbReference type="ARBA" id="ARBA00023163"/>
    </source>
</evidence>
<dbReference type="AlphaFoldDB" id="A0A9Q1K809"/>
<feature type="region of interest" description="Disordered" evidence="5">
    <location>
        <begin position="433"/>
        <end position="466"/>
    </location>
</feature>
<evidence type="ECO:0000259" key="6">
    <source>
        <dbReference type="PROSITE" id="PS50888"/>
    </source>
</evidence>
<dbReference type="GO" id="GO:0005634">
    <property type="term" value="C:nucleus"/>
    <property type="evidence" value="ECO:0007669"/>
    <property type="project" value="UniProtKB-SubCell"/>
</dbReference>
<dbReference type="Proteomes" id="UP001153076">
    <property type="component" value="Unassembled WGS sequence"/>
</dbReference>
<dbReference type="PANTHER" id="PTHR46196">
    <property type="entry name" value="TRANSCRIPTION FACTOR BHLH155-LIKE ISOFORM X1-RELATED"/>
    <property type="match status" value="1"/>
</dbReference>
<evidence type="ECO:0000256" key="1">
    <source>
        <dbReference type="ARBA" id="ARBA00004123"/>
    </source>
</evidence>
<comment type="subcellular location">
    <subcellularLocation>
        <location evidence="1">Nucleus</location>
    </subcellularLocation>
</comment>
<keyword evidence="8" id="KW-1185">Reference proteome</keyword>
<sequence>MATHLQQLLRSLCWDSEWNYAVFWKLKHRARMVLTWEDAYCNYHFKNDSEGKDFVEMPDVSHDGHLAHDPLGLAVAKMSYQVYSFGEGIVGQVAATGKHQWIFADDHAMHSGSLLEVSFTYSLSFPLWGFPAFQLCDGWQAQFLAGIKTIAVVAAAPHGVVQLGSLNKVNEDPKLLSHIRALFSTLQGPSYFQDPLKYSLQNVSPMSDMSARTSGQDMLQEYLRDVYDAANACTKSSVFLSPQTHGNDAYGSSLPGVVIGDNAKLIQSITESMSQVNHTKSTSVETQPEFSGLETQDNLNASFLFSAGSELHEVLGPAFVRQYYPSSRKVEKPDNSYASQTPEVTESSLLTADTGSDHLLEAVVANFCHKDDTFRSAKSFTTSESMLTCKKMPEPSISNGQTIGSSSYSIGCSSLLEETRQSSFNCLDSCSIRSSTSACRPSEPAKPNKKRARPGESSRPRPRDRQLIQDRIKELRELVPNGAKCSIDSLLERTIKHMVFMQSVTKHADKLSKCGTQRAGNSEMGVLASGYEQGSSWAVEVGGHTKICPILVENLNTNGQMVIEMLCDDCDNFLEIAEAIRNLGLTIVKGITDSQRDKTWMRFVVEGQSQSNRNLHRMDVLCSLVQILQSKSTI</sequence>
<gene>
    <name evidence="7" type="ORF">Cgig2_033008</name>
</gene>
<dbReference type="InterPro" id="IPR011598">
    <property type="entry name" value="bHLH_dom"/>
</dbReference>